<keyword evidence="1" id="KW-1133">Transmembrane helix</keyword>
<proteinExistence type="predicted"/>
<reference evidence="2 3" key="1">
    <citation type="submission" date="2020-08" db="EMBL/GenBank/DDBJ databases">
        <title>Genomic Encyclopedia of Type Strains, Phase IV (KMG-IV): sequencing the most valuable type-strain genomes for metagenomic binning, comparative biology and taxonomic classification.</title>
        <authorList>
            <person name="Goeker M."/>
        </authorList>
    </citation>
    <scope>NUCLEOTIDE SEQUENCE [LARGE SCALE GENOMIC DNA]</scope>
    <source>
        <strain evidence="2 3">DSM 101015</strain>
    </source>
</reference>
<keyword evidence="3" id="KW-1185">Reference proteome</keyword>
<dbReference type="EMBL" id="JACIFU010000001">
    <property type="protein sequence ID" value="MBB4173638.1"/>
    <property type="molecule type" value="Genomic_DNA"/>
</dbReference>
<name>A0A7W6M701_9RHOB</name>
<keyword evidence="1" id="KW-0812">Transmembrane</keyword>
<dbReference type="RefSeq" id="WP_025054332.1">
    <property type="nucleotide sequence ID" value="NZ_JACIFU010000001.1"/>
</dbReference>
<gene>
    <name evidence="2" type="ORF">GGR93_001399</name>
</gene>
<dbReference type="Proteomes" id="UP000565745">
    <property type="component" value="Unassembled WGS sequence"/>
</dbReference>
<accession>A0A7W6M701</accession>
<evidence type="ECO:0000313" key="2">
    <source>
        <dbReference type="EMBL" id="MBB4173638.1"/>
    </source>
</evidence>
<dbReference type="AlphaFoldDB" id="A0A7W6M701"/>
<comment type="caution">
    <text evidence="2">The sequence shown here is derived from an EMBL/GenBank/DDBJ whole genome shotgun (WGS) entry which is preliminary data.</text>
</comment>
<feature type="transmembrane region" description="Helical" evidence="1">
    <location>
        <begin position="27"/>
        <end position="43"/>
    </location>
</feature>
<keyword evidence="1" id="KW-0472">Membrane</keyword>
<evidence type="ECO:0000313" key="3">
    <source>
        <dbReference type="Proteomes" id="UP000565745"/>
    </source>
</evidence>
<evidence type="ECO:0000256" key="1">
    <source>
        <dbReference type="SAM" id="Phobius"/>
    </source>
</evidence>
<dbReference type="OrthoDB" id="7863918at2"/>
<feature type="transmembrane region" description="Helical" evidence="1">
    <location>
        <begin position="63"/>
        <end position="89"/>
    </location>
</feature>
<protein>
    <submittedName>
        <fullName evidence="2">Uncharacterized protein</fullName>
    </submittedName>
</protein>
<sequence>MLLSDIPHMQRQKLAILERVQHDMSRVINPVFHSFTIAAAIYLPCYVNRVFFSNADGLDLLNFLLALSAIALVLMSPAFALAATLEVYLGRRIEPRRVCRRLQLLSRMEHHEQDNEQIFPRSA</sequence>
<organism evidence="2 3">
    <name type="scientific">Sulfitobacter noctilucicola</name>
    <dbReference type="NCBI Taxonomy" id="1342301"/>
    <lineage>
        <taxon>Bacteria</taxon>
        <taxon>Pseudomonadati</taxon>
        <taxon>Pseudomonadota</taxon>
        <taxon>Alphaproteobacteria</taxon>
        <taxon>Rhodobacterales</taxon>
        <taxon>Roseobacteraceae</taxon>
        <taxon>Sulfitobacter</taxon>
    </lineage>
</organism>